<dbReference type="AlphaFoldDB" id="A0ABD2W5Q7"/>
<sequence>MWNMCMDPVLPEVQECGGEIVAYADDLLLLVTGGSRTECEVPAQSMTDNNNARGGNKVTATGKNRLIERGDVTGSLIKVGKGGARPPCVKISPSESGIKYKKLVRYLGVTLGPCFSIVQHIEIAGAKASGLYHRLALVARAQWGISYGAMRHLYVGVFLSTMLYAVTAWGDLVTDTLAKKLVRMQRIALLRICRAYRTASTASLQDCTGLLPLDLESIRWRLRAGIKRGASFELYGVAFREGDNKRQSLERVETRLLDLWQERWLVTTKAEATKRFFPRIVDRIEKDFIVLDHYVSEFLTGHGDFSYRLHALMLAVSPLCSCGADETDRHVLLECERLEAWRVELRECLALIRSPWPLYSCGRRSMRFSGGRVELSYSKREGSTWISAFARDPVYRSVLGNQR</sequence>
<accession>A0ABD2W5Q7</accession>
<dbReference type="Proteomes" id="UP001627154">
    <property type="component" value="Unassembled WGS sequence"/>
</dbReference>
<comment type="caution">
    <text evidence="1">The sequence shown here is derived from an EMBL/GenBank/DDBJ whole genome shotgun (WGS) entry which is preliminary data.</text>
</comment>
<dbReference type="EMBL" id="JBJJXI010000134">
    <property type="protein sequence ID" value="KAL3388281.1"/>
    <property type="molecule type" value="Genomic_DNA"/>
</dbReference>
<organism evidence="1 2">
    <name type="scientific">Trichogramma kaykai</name>
    <dbReference type="NCBI Taxonomy" id="54128"/>
    <lineage>
        <taxon>Eukaryota</taxon>
        <taxon>Metazoa</taxon>
        <taxon>Ecdysozoa</taxon>
        <taxon>Arthropoda</taxon>
        <taxon>Hexapoda</taxon>
        <taxon>Insecta</taxon>
        <taxon>Pterygota</taxon>
        <taxon>Neoptera</taxon>
        <taxon>Endopterygota</taxon>
        <taxon>Hymenoptera</taxon>
        <taxon>Apocrita</taxon>
        <taxon>Proctotrupomorpha</taxon>
        <taxon>Chalcidoidea</taxon>
        <taxon>Trichogrammatidae</taxon>
        <taxon>Trichogramma</taxon>
    </lineage>
</organism>
<keyword evidence="2" id="KW-1185">Reference proteome</keyword>
<proteinExistence type="predicted"/>
<protein>
    <recommendedName>
        <fullName evidence="3">Reverse transcriptase domain-containing protein</fullName>
    </recommendedName>
</protein>
<evidence type="ECO:0000313" key="1">
    <source>
        <dbReference type="EMBL" id="KAL3388281.1"/>
    </source>
</evidence>
<reference evidence="1 2" key="1">
    <citation type="journal article" date="2024" name="bioRxiv">
        <title>A reference genome for Trichogramma kaykai: A tiny desert-dwelling parasitoid wasp with competing sex-ratio distorters.</title>
        <authorList>
            <person name="Culotta J."/>
            <person name="Lindsey A.R."/>
        </authorList>
    </citation>
    <scope>NUCLEOTIDE SEQUENCE [LARGE SCALE GENOMIC DNA]</scope>
    <source>
        <strain evidence="1 2">KSX58</strain>
    </source>
</reference>
<name>A0ABD2W5Q7_9HYME</name>
<gene>
    <name evidence="1" type="ORF">TKK_016515</name>
</gene>
<evidence type="ECO:0000313" key="2">
    <source>
        <dbReference type="Proteomes" id="UP001627154"/>
    </source>
</evidence>
<evidence type="ECO:0008006" key="3">
    <source>
        <dbReference type="Google" id="ProtNLM"/>
    </source>
</evidence>